<sequence length="92" mass="10010">MLTTTDITATVHENINALLKEAGRPVTLLTGDEPLARIGLNSLLLARLIIQLEIEFGADPFEEDYVISDVRTVRELTDAYVETLANLAAASV</sequence>
<protein>
    <recommendedName>
        <fullName evidence="1">Carrier domain-containing protein</fullName>
    </recommendedName>
</protein>
<evidence type="ECO:0000313" key="2">
    <source>
        <dbReference type="EMBL" id="AKJ11325.1"/>
    </source>
</evidence>
<dbReference type="EMBL" id="CP011497">
    <property type="protein sequence ID" value="AKJ11325.1"/>
    <property type="molecule type" value="Genomic_DNA"/>
</dbReference>
<name>A0ABN4GCQ7_9ACTN</name>
<dbReference type="Gene3D" id="1.10.1200.10">
    <property type="entry name" value="ACP-like"/>
    <property type="match status" value="1"/>
</dbReference>
<feature type="domain" description="Carrier" evidence="1">
    <location>
        <begin position="5"/>
        <end position="84"/>
    </location>
</feature>
<dbReference type="SUPFAM" id="SSF47336">
    <property type="entry name" value="ACP-like"/>
    <property type="match status" value="1"/>
</dbReference>
<dbReference type="RefSeq" id="WP_208899261.1">
    <property type="nucleotide sequence ID" value="NZ_CP011497.1"/>
</dbReference>
<dbReference type="Pfam" id="PF00550">
    <property type="entry name" value="PP-binding"/>
    <property type="match status" value="1"/>
</dbReference>
<dbReference type="Proteomes" id="UP000035366">
    <property type="component" value="Chromosome"/>
</dbReference>
<gene>
    <name evidence="2" type="ORF">ABB07_15200</name>
</gene>
<dbReference type="InterPro" id="IPR009081">
    <property type="entry name" value="PP-bd_ACP"/>
</dbReference>
<dbReference type="PROSITE" id="PS50075">
    <property type="entry name" value="CARRIER"/>
    <property type="match status" value="1"/>
</dbReference>
<organism evidence="2 3">
    <name type="scientific">Streptomyces incarnatus</name>
    <dbReference type="NCBI Taxonomy" id="665007"/>
    <lineage>
        <taxon>Bacteria</taxon>
        <taxon>Bacillati</taxon>
        <taxon>Actinomycetota</taxon>
        <taxon>Actinomycetes</taxon>
        <taxon>Kitasatosporales</taxon>
        <taxon>Streptomycetaceae</taxon>
        <taxon>Streptomyces</taxon>
    </lineage>
</organism>
<evidence type="ECO:0000313" key="3">
    <source>
        <dbReference type="Proteomes" id="UP000035366"/>
    </source>
</evidence>
<evidence type="ECO:0000259" key="1">
    <source>
        <dbReference type="PROSITE" id="PS50075"/>
    </source>
</evidence>
<reference evidence="2 3" key="1">
    <citation type="journal article" date="2015" name="ISME J.">
        <title>Draft Genome Sequence of Streptomyces incarnatus NRRL8089, which Produces the Nucleoside Antibiotic Sinefungin.</title>
        <authorList>
            <person name="Oshima K."/>
            <person name="Hattori M."/>
            <person name="Shimizu H."/>
            <person name="Fukuda K."/>
            <person name="Nemoto M."/>
            <person name="Inagaki K."/>
            <person name="Tamura T."/>
        </authorList>
    </citation>
    <scope>NUCLEOTIDE SEQUENCE [LARGE SCALE GENOMIC DNA]</scope>
    <source>
        <strain evidence="2 3">NRRL 8089</strain>
    </source>
</reference>
<dbReference type="InterPro" id="IPR036736">
    <property type="entry name" value="ACP-like_sf"/>
</dbReference>
<accession>A0ABN4GCQ7</accession>
<keyword evidence="3" id="KW-1185">Reference proteome</keyword>
<proteinExistence type="predicted"/>